<keyword evidence="3" id="KW-1185">Reference proteome</keyword>
<dbReference type="AlphaFoldDB" id="A0A239A4W8"/>
<gene>
    <name evidence="2" type="ORF">SAMN06265355_108170</name>
</gene>
<evidence type="ECO:0000313" key="2">
    <source>
        <dbReference type="EMBL" id="SNR90128.1"/>
    </source>
</evidence>
<dbReference type="InterPro" id="IPR000477">
    <property type="entry name" value="RT_dom"/>
</dbReference>
<dbReference type="Proteomes" id="UP000198420">
    <property type="component" value="Unassembled WGS sequence"/>
</dbReference>
<dbReference type="SUPFAM" id="SSF56672">
    <property type="entry name" value="DNA/RNA polymerases"/>
    <property type="match status" value="1"/>
</dbReference>
<proteinExistence type="predicted"/>
<evidence type="ECO:0000313" key="3">
    <source>
        <dbReference type="Proteomes" id="UP000198420"/>
    </source>
</evidence>
<dbReference type="PROSITE" id="PS50878">
    <property type="entry name" value="RT_POL"/>
    <property type="match status" value="1"/>
</dbReference>
<dbReference type="GO" id="GO:0003964">
    <property type="term" value="F:RNA-directed DNA polymerase activity"/>
    <property type="evidence" value="ECO:0007669"/>
    <property type="project" value="UniProtKB-KW"/>
</dbReference>
<reference evidence="3" key="1">
    <citation type="submission" date="2017-06" db="EMBL/GenBank/DDBJ databases">
        <authorList>
            <person name="Varghese N."/>
            <person name="Submissions S."/>
        </authorList>
    </citation>
    <scope>NUCLEOTIDE SEQUENCE [LARGE SCALE GENOMIC DNA]</scope>
    <source>
        <strain evidence="3">DSM 44485</strain>
    </source>
</reference>
<dbReference type="CDD" id="cd01651">
    <property type="entry name" value="RT_G2_intron"/>
    <property type="match status" value="1"/>
</dbReference>
<sequence length="143" mass="15747">MEAIGLFPAREMVREWLRAGVFEAGRGFATEEGTPQGGVISPLLLNVALHGLETVAGARYRTAGPKAGGSYPDSPVLIRYADDLVGLCHTRHQAVLIKERLARWPGGRGLSFNEDKTRIVQVAESFDFLGFNVQIVAYRTRYE</sequence>
<accession>A0A239A4W8</accession>
<dbReference type="InterPro" id="IPR051083">
    <property type="entry name" value="GrpII_Intron_Splice-Mob/Def"/>
</dbReference>
<keyword evidence="2" id="KW-0548">Nucleotidyltransferase</keyword>
<feature type="domain" description="Reverse transcriptase" evidence="1">
    <location>
        <begin position="1"/>
        <end position="133"/>
    </location>
</feature>
<dbReference type="PANTHER" id="PTHR34047:SF10">
    <property type="entry name" value="GROUP II INTRON-ASSOCIATED OPEN READING FRAME"/>
    <property type="match status" value="1"/>
</dbReference>
<dbReference type="PANTHER" id="PTHR34047">
    <property type="entry name" value="NUCLEAR INTRON MATURASE 1, MITOCHONDRIAL-RELATED"/>
    <property type="match status" value="1"/>
</dbReference>
<protein>
    <submittedName>
        <fullName evidence="2">Reverse transcriptase (RNA-dependent DNA polymerase)</fullName>
    </submittedName>
</protein>
<evidence type="ECO:0000259" key="1">
    <source>
        <dbReference type="PROSITE" id="PS50878"/>
    </source>
</evidence>
<dbReference type="InterPro" id="IPR043502">
    <property type="entry name" value="DNA/RNA_pol_sf"/>
</dbReference>
<keyword evidence="2" id="KW-0695">RNA-directed DNA polymerase</keyword>
<dbReference type="Pfam" id="PF00078">
    <property type="entry name" value="RVT_1"/>
    <property type="match status" value="1"/>
</dbReference>
<name>A0A239A4W8_9ACTN</name>
<keyword evidence="2" id="KW-0808">Transferase</keyword>
<organism evidence="2 3">
    <name type="scientific">Actinomadura mexicana</name>
    <dbReference type="NCBI Taxonomy" id="134959"/>
    <lineage>
        <taxon>Bacteria</taxon>
        <taxon>Bacillati</taxon>
        <taxon>Actinomycetota</taxon>
        <taxon>Actinomycetes</taxon>
        <taxon>Streptosporangiales</taxon>
        <taxon>Thermomonosporaceae</taxon>
        <taxon>Actinomadura</taxon>
    </lineage>
</organism>
<dbReference type="EMBL" id="FZNP01000008">
    <property type="protein sequence ID" value="SNR90128.1"/>
    <property type="molecule type" value="Genomic_DNA"/>
</dbReference>